<dbReference type="PANTHER" id="PTHR43649:SF33">
    <property type="entry name" value="POLYGALACTURONAN_RHAMNOGALACTURONAN-BINDING PROTEIN YTCQ"/>
    <property type="match status" value="1"/>
</dbReference>
<keyword evidence="1" id="KW-1003">Cell membrane</keyword>
<accession>A0ABT6TKS2</accession>
<feature type="signal peptide" evidence="6">
    <location>
        <begin position="1"/>
        <end position="23"/>
    </location>
</feature>
<protein>
    <submittedName>
        <fullName evidence="7">ABC transporter substrate-binding protein</fullName>
    </submittedName>
</protein>
<dbReference type="PANTHER" id="PTHR43649">
    <property type="entry name" value="ARABINOSE-BINDING PROTEIN-RELATED"/>
    <property type="match status" value="1"/>
</dbReference>
<feature type="chain" id="PRO_5045997907" evidence="6">
    <location>
        <begin position="24"/>
        <end position="446"/>
    </location>
</feature>
<evidence type="ECO:0000256" key="5">
    <source>
        <dbReference type="ARBA" id="ARBA00023288"/>
    </source>
</evidence>
<dbReference type="InterPro" id="IPR050490">
    <property type="entry name" value="Bact_solute-bd_prot1"/>
</dbReference>
<dbReference type="InterPro" id="IPR006059">
    <property type="entry name" value="SBP"/>
</dbReference>
<dbReference type="SUPFAM" id="SSF53850">
    <property type="entry name" value="Periplasmic binding protein-like II"/>
    <property type="match status" value="1"/>
</dbReference>
<keyword evidence="8" id="KW-1185">Reference proteome</keyword>
<evidence type="ECO:0000256" key="3">
    <source>
        <dbReference type="ARBA" id="ARBA00023136"/>
    </source>
</evidence>
<evidence type="ECO:0000256" key="1">
    <source>
        <dbReference type="ARBA" id="ARBA00022475"/>
    </source>
</evidence>
<dbReference type="Proteomes" id="UP001161691">
    <property type="component" value="Unassembled WGS sequence"/>
</dbReference>
<name>A0ABT6TKS2_9BACL</name>
<comment type="caution">
    <text evidence="7">The sequence shown here is derived from an EMBL/GenBank/DDBJ whole genome shotgun (WGS) entry which is preliminary data.</text>
</comment>
<evidence type="ECO:0000256" key="2">
    <source>
        <dbReference type="ARBA" id="ARBA00022729"/>
    </source>
</evidence>
<proteinExistence type="predicted"/>
<evidence type="ECO:0000313" key="7">
    <source>
        <dbReference type="EMBL" id="MDI4647330.1"/>
    </source>
</evidence>
<evidence type="ECO:0000256" key="6">
    <source>
        <dbReference type="SAM" id="SignalP"/>
    </source>
</evidence>
<keyword evidence="4" id="KW-0564">Palmitate</keyword>
<keyword evidence="3" id="KW-0472">Membrane</keyword>
<dbReference type="Gene3D" id="3.40.190.10">
    <property type="entry name" value="Periplasmic binding protein-like II"/>
    <property type="match status" value="2"/>
</dbReference>
<evidence type="ECO:0000256" key="4">
    <source>
        <dbReference type="ARBA" id="ARBA00023139"/>
    </source>
</evidence>
<dbReference type="RefSeq" id="WP_282910102.1">
    <property type="nucleotide sequence ID" value="NZ_JAGRPV010000001.1"/>
</dbReference>
<dbReference type="Pfam" id="PF01547">
    <property type="entry name" value="SBP_bac_1"/>
    <property type="match status" value="1"/>
</dbReference>
<gene>
    <name evidence="7" type="ORF">KB449_20305</name>
</gene>
<keyword evidence="2 6" id="KW-0732">Signal</keyword>
<reference evidence="7" key="1">
    <citation type="submission" date="2023-04" db="EMBL/GenBank/DDBJ databases">
        <title>Comparative genomic analysis of Cohnella hashimotonis sp. nov., isolated from the International Space Station.</title>
        <authorList>
            <person name="Venkateswaran K."/>
            <person name="Simpson A."/>
        </authorList>
    </citation>
    <scope>NUCLEOTIDE SEQUENCE</scope>
    <source>
        <strain evidence="7">F6_2S_P_1</strain>
    </source>
</reference>
<dbReference type="PROSITE" id="PS51257">
    <property type="entry name" value="PROKAR_LIPOPROTEIN"/>
    <property type="match status" value="1"/>
</dbReference>
<sequence>MRHSRLKSTAAILAFVILMGILAACGNGNKADDNAGDSGSQASNAGASAIPAPAKKPVELVLSTFNSWGESVGLKNALAAYEKATGNKVRLDVYPDDQFINILKTKMSTDDAPDLFQANVGDGYVPFTFLEPLSGPWADKMIDSVKQFAAKDGQVYEAYATPLGYFGAIYNKKVFEKAGVKVPMMNYAELTAGMEKIKQTGATPLFIPGKEGWTYQMLQAVGGVYTFPDEDVEKIVKNEEKPNDVKALVEFANRMLALKPYVNDNHMTVQIPDGYQGLLDGKYGMTVLGDWLYADLAKTDPEKVKDLGMMPITLGDDYISGVVNLSGRAFGVPSNSKHKEEAKELVNFLMEPDNFKIMVAPDQGASPYEGYATDQNPFQQEMKQLTTANQIPITLDVFRQHFPTFNFSDSGKPFRDIFADKPIDKAFDDWYKDYAQLNRTIKTPGW</sequence>
<evidence type="ECO:0000313" key="8">
    <source>
        <dbReference type="Proteomes" id="UP001161691"/>
    </source>
</evidence>
<organism evidence="7 8">
    <name type="scientific">Cohnella hashimotonis</name>
    <dbReference type="NCBI Taxonomy" id="2826895"/>
    <lineage>
        <taxon>Bacteria</taxon>
        <taxon>Bacillati</taxon>
        <taxon>Bacillota</taxon>
        <taxon>Bacilli</taxon>
        <taxon>Bacillales</taxon>
        <taxon>Paenibacillaceae</taxon>
        <taxon>Cohnella</taxon>
    </lineage>
</organism>
<dbReference type="EMBL" id="JAGRPV010000001">
    <property type="protein sequence ID" value="MDI4647330.1"/>
    <property type="molecule type" value="Genomic_DNA"/>
</dbReference>
<keyword evidence="5" id="KW-0449">Lipoprotein</keyword>